<dbReference type="PANTHER" id="PTHR10098">
    <property type="entry name" value="RAPSYN-RELATED"/>
    <property type="match status" value="1"/>
</dbReference>
<evidence type="ECO:0000313" key="3">
    <source>
        <dbReference type="EMBL" id="QTD50333.1"/>
    </source>
</evidence>
<dbReference type="RefSeq" id="WP_237379963.1">
    <property type="nucleotide sequence ID" value="NZ_CP071793.1"/>
</dbReference>
<dbReference type="SUPFAM" id="SSF48452">
    <property type="entry name" value="TPR-like"/>
    <property type="match status" value="2"/>
</dbReference>
<dbReference type="PANTHER" id="PTHR10098:SF108">
    <property type="entry name" value="TETRATRICOPEPTIDE REPEAT PROTEIN 28"/>
    <property type="match status" value="1"/>
</dbReference>
<dbReference type="Gene3D" id="1.25.40.10">
    <property type="entry name" value="Tetratricopeptide repeat domain"/>
    <property type="match status" value="2"/>
</dbReference>
<feature type="coiled-coil region" evidence="1">
    <location>
        <begin position="688"/>
        <end position="736"/>
    </location>
</feature>
<dbReference type="Proteomes" id="UP000663929">
    <property type="component" value="Chromosome"/>
</dbReference>
<proteinExistence type="predicted"/>
<evidence type="ECO:0000256" key="1">
    <source>
        <dbReference type="SAM" id="Coils"/>
    </source>
</evidence>
<sequence length="1145" mass="126122">MNGTAPDVNEVKRLLAKGMVPAEIRARWGSELAAEPRRYLDLFDEVRTDLADLPLLEKLDSLETDSLEDMFPEEEDDEDTVAPVVPIRPEPVDAVRDEARSPGLRRWGRWLAAAAVLLALSSPIWFGRWFGGTDRDRPAPVAQLVAAPQTTQLAPGAVQTTSLRVEPGQWVRVTALGPPEAWRCEWRSNGSLLRVSDAGVRGERHTGWWFAQGATVRIDWISESAAPVAIQWSVTEVREGMTAEALADAAGAAVDRALEARARGGAQDKEAALAAYSEAIDIWTMLDRPKALATSENAAGLVAYQSSRFPLAVELLTAALARREEMGTPFELAQTLNNLGLAYLGLGQPRRAAPLLHRALPLWEEGGHERETAFTLNCLGGAFDQLDQPEQALDYYGRAREMLLPRDDKDSLFARALVANNIGVIHNYLGDALRASGALEEALRLWRRLDTVDGEAQTLVNLGWARRLAGETEAERELYRRALTLARERGSLREEAFAQHNLGMADLERGRLDRARSGLQAALELRERQGDARGAAWSRFALAEVAERQEDHPAARRFRTEAAQAAAHIGDVNLQVQVATAAAQAARGQGHWLEATDRISEAVTWLEGQRQKVKNFDFRASYLASRMDTFATYIDILMDRHRLEPEAGHAAAALEVAERARARGLLDLLHDAAADYWLGPDPALVARREALLAELNTTERRLRRLAQRPEKNREEIEGLEGKRADLKADYASVERRIRESGLRFEHPEAFQPLSLAEIRKAAPERGALVQIWSGSERGYLWTVTRDALDVRELPDRARLDALAKSVLDAWSDPSGARTPEAAQTLADLLFAPETLDAATRRLAVVADGALQFVPLQALPVPKRLRTSPDASRIVDRVDLVNLPSFSTLALLPEDSWPDRADDLSLAVYADPVFSADDPRWGDAPPASAGELQVAATEPAVPRTRATIADRLDRQARLPATAAEAAAVAALFPKADRVVRLGFEARRDRIVGGDLAKRDLVHLATHGVLDGTHPERSGLVLSRYAEDGSRIPALLGLYDIYDLELRAQLVVLSACQTAFGKEVRGEGVLGLTRGFLSAGSPRVVASLWQVEDRATAVLMSQFYEELARGDVTPVTALRSAQAELRRDPRFAHPFYWAGFQYHGAWW</sequence>
<dbReference type="Pfam" id="PF12770">
    <property type="entry name" value="CHAT"/>
    <property type="match status" value="1"/>
</dbReference>
<keyword evidence="4" id="KW-1185">Reference proteome</keyword>
<dbReference type="InterPro" id="IPR019734">
    <property type="entry name" value="TPR_rpt"/>
</dbReference>
<dbReference type="AlphaFoldDB" id="A0A8A4TL86"/>
<dbReference type="SMART" id="SM00028">
    <property type="entry name" value="TPR"/>
    <property type="match status" value="7"/>
</dbReference>
<dbReference type="Pfam" id="PF13424">
    <property type="entry name" value="TPR_12"/>
    <property type="match status" value="3"/>
</dbReference>
<dbReference type="EMBL" id="CP071793">
    <property type="protein sequence ID" value="QTD50333.1"/>
    <property type="molecule type" value="Genomic_DNA"/>
</dbReference>
<gene>
    <name evidence="3" type="ORF">J3U87_32515</name>
</gene>
<dbReference type="InterPro" id="IPR024983">
    <property type="entry name" value="CHAT_dom"/>
</dbReference>
<dbReference type="InterPro" id="IPR011990">
    <property type="entry name" value="TPR-like_helical_dom_sf"/>
</dbReference>
<evidence type="ECO:0000259" key="2">
    <source>
        <dbReference type="Pfam" id="PF12770"/>
    </source>
</evidence>
<accession>A0A8A4TL86</accession>
<name>A0A8A4TL86_SULCO</name>
<organism evidence="3 4">
    <name type="scientific">Sulfidibacter corallicola</name>
    <dbReference type="NCBI Taxonomy" id="2818388"/>
    <lineage>
        <taxon>Bacteria</taxon>
        <taxon>Pseudomonadati</taxon>
        <taxon>Acidobacteriota</taxon>
        <taxon>Holophagae</taxon>
        <taxon>Acanthopleuribacterales</taxon>
        <taxon>Acanthopleuribacteraceae</taxon>
        <taxon>Sulfidibacter</taxon>
    </lineage>
</organism>
<keyword evidence="1" id="KW-0175">Coiled coil</keyword>
<protein>
    <submittedName>
        <fullName evidence="3">CHAT domain-containing protein</fullName>
    </submittedName>
</protein>
<dbReference type="KEGG" id="scor:J3U87_32515"/>
<feature type="domain" description="CHAT" evidence="2">
    <location>
        <begin position="820"/>
        <end position="1142"/>
    </location>
</feature>
<reference evidence="3" key="1">
    <citation type="submission" date="2021-03" db="EMBL/GenBank/DDBJ databases">
        <title>Acanthopleuribacteraceae sp. M133.</title>
        <authorList>
            <person name="Wang G."/>
        </authorList>
    </citation>
    <scope>NUCLEOTIDE SEQUENCE</scope>
    <source>
        <strain evidence="3">M133</strain>
    </source>
</reference>
<evidence type="ECO:0000313" key="4">
    <source>
        <dbReference type="Proteomes" id="UP000663929"/>
    </source>
</evidence>